<reference evidence="2" key="1">
    <citation type="submission" date="2023-04" db="EMBL/GenBank/DDBJ databases">
        <title>Phytophthora lilii NBRC 32176.</title>
        <authorList>
            <person name="Ichikawa N."/>
            <person name="Sato H."/>
            <person name="Tonouchi N."/>
        </authorList>
    </citation>
    <scope>NUCLEOTIDE SEQUENCE</scope>
    <source>
        <strain evidence="2">NBRC 32176</strain>
    </source>
</reference>
<organism evidence="2 3">
    <name type="scientific">Phytophthora lilii</name>
    <dbReference type="NCBI Taxonomy" id="2077276"/>
    <lineage>
        <taxon>Eukaryota</taxon>
        <taxon>Sar</taxon>
        <taxon>Stramenopiles</taxon>
        <taxon>Oomycota</taxon>
        <taxon>Peronosporomycetes</taxon>
        <taxon>Peronosporales</taxon>
        <taxon>Peronosporaceae</taxon>
        <taxon>Phytophthora</taxon>
    </lineage>
</organism>
<proteinExistence type="predicted"/>
<comment type="caution">
    <text evidence="2">The sequence shown here is derived from an EMBL/GenBank/DDBJ whole genome shotgun (WGS) entry which is preliminary data.</text>
</comment>
<gene>
    <name evidence="2" type="ORF">Plil01_001473800</name>
</gene>
<keyword evidence="3" id="KW-1185">Reference proteome</keyword>
<dbReference type="OrthoDB" id="167336at2759"/>
<evidence type="ECO:0000256" key="1">
    <source>
        <dbReference type="SAM" id="MobiDB-lite"/>
    </source>
</evidence>
<feature type="region of interest" description="Disordered" evidence="1">
    <location>
        <begin position="152"/>
        <end position="172"/>
    </location>
</feature>
<dbReference type="AlphaFoldDB" id="A0A9W7CNH3"/>
<protein>
    <submittedName>
        <fullName evidence="2">Unnamed protein product</fullName>
    </submittedName>
</protein>
<sequence length="494" mass="55308">METELPAPASSPSADSPTLDEAVAWLVECGFAAEEPTAPSFVEPPIELPLQHSPEEIEIDFGLGMTHSSRTERKLNEIGPVTNISTAGYHPGDRTGFAGFPVCGSGAFSEPESKLAVSAKLKPRRRRTPKQDLEKLRYLVESLTLRRDELRQQAQRKTQVDSHLGEEEKENRQRNAALWEQVANVQRCQRERSEVENGRLKKMLQTQRRKTLYLKRVLKASCATDAEVGVGFIRDCSDGEVLMVLFEMLQIMEQVFGLKSADSLARATAADDAAVFEVLASKLDEMYLGTVLHPFSLHWSNSLNIPTAIFTNENRKSVPFSQQVAERAVWDSMGERGIRGGKNYCINCDERAFNTRTSSWRAAYRDKLQVDVLIRKVARKFVNEDSTVVVSRALMQPTSFGSVSLSGLEYWEDRYVVIKSGAYSKLGPTSSIFSYLSVERSKDDGSGNDRSRARSADLLAMYELVAWQNLVAARTQTLENLLLEENGKQCHIED</sequence>
<dbReference type="EMBL" id="BSXW01001199">
    <property type="protein sequence ID" value="GMF34593.1"/>
    <property type="molecule type" value="Genomic_DNA"/>
</dbReference>
<accession>A0A9W7CNH3</accession>
<name>A0A9W7CNH3_9STRA</name>
<feature type="compositionally biased region" description="Basic and acidic residues" evidence="1">
    <location>
        <begin position="158"/>
        <end position="172"/>
    </location>
</feature>
<evidence type="ECO:0000313" key="2">
    <source>
        <dbReference type="EMBL" id="GMF34593.1"/>
    </source>
</evidence>
<evidence type="ECO:0000313" key="3">
    <source>
        <dbReference type="Proteomes" id="UP001165083"/>
    </source>
</evidence>
<dbReference type="Proteomes" id="UP001165083">
    <property type="component" value="Unassembled WGS sequence"/>
</dbReference>